<gene>
    <name evidence="1" type="ordered locus">HBZC1_11970</name>
</gene>
<keyword evidence="2" id="KW-1185">Reference proteome</keyword>
<dbReference type="SUPFAM" id="SSF53067">
    <property type="entry name" value="Actin-like ATPase domain"/>
    <property type="match status" value="1"/>
</dbReference>
<dbReference type="HOGENOM" id="CLU_011573_1_0_7"/>
<dbReference type="EMBL" id="FR871757">
    <property type="protein sequence ID" value="CCB80183.1"/>
    <property type="molecule type" value="Genomic_DNA"/>
</dbReference>
<reference evidence="1 2" key="1">
    <citation type="journal article" date="2011" name="J. Bacteriol.">
        <title>Genome sequence of Helicobacter bizzozeronii strain CIII-1, an isolate from human gastric mucosa.</title>
        <authorList>
            <person name="Schott T."/>
            <person name="Rossi M."/>
            <person name="Hanninen M.L."/>
        </authorList>
    </citation>
    <scope>NUCLEOTIDE SEQUENCE [LARGE SCALE GENOMIC DNA]</scope>
    <source>
        <strain evidence="1 2">CIII-1</strain>
    </source>
</reference>
<sequence>MACTNNDPIEFYAYILGRYINNMNSGVHLKYFLSYPVKYEKEQAEKIRQSFEKGLRKSLPNGVFDEDKHQLSVELRASEPAAYAITALQAFGFARADCGIVNYGVFDFGGGTTDFDFGIWERSAEKAFGFDISHFGAEGMKYLGGENLLELLASKVFEEPENFSQLLSKQIAIATPNYEGVDSAALRGLLDNSREGKRNLQDLVEYLRTFVEGLQEDHLDDELEEEVKKIQLLDKNGARHAIDLKIDYAKLLHILKEEIGKGVDNFFHALELASKKMKKLNKLHIFLGGNTSRSPIVKELFLEHIEKEKARYKEYQASVVGTQESEEMDFELYPPLGTPEADEKIKQLTGRNPEQKSHFKPTCKTGVVFGLLDSRPRPRGIRVLQERESEEGPKFKFHLGIDDYGLFKVEISRDRIKVGEWVDFLDYVMADTLEFNYTDKPKAFSSDFPIHEAKRRSVRLDRYYDETHQVKVCAVNASTLKVGVFSGDGELLFESPDIHLD</sequence>
<dbReference type="Gene3D" id="3.30.420.40">
    <property type="match status" value="2"/>
</dbReference>
<protein>
    <recommendedName>
        <fullName evidence="3">Chaperone protein DnaK</fullName>
    </recommendedName>
</protein>
<evidence type="ECO:0000313" key="1">
    <source>
        <dbReference type="EMBL" id="CCB80183.1"/>
    </source>
</evidence>
<dbReference type="InterPro" id="IPR043129">
    <property type="entry name" value="ATPase_NBD"/>
</dbReference>
<dbReference type="Proteomes" id="UP000008387">
    <property type="component" value="Chromosome"/>
</dbReference>
<dbReference type="KEGG" id="hbi:HBZC1_11970"/>
<organism evidence="1 2">
    <name type="scientific">Helicobacter bizzozeronii (strain CIII-1)</name>
    <dbReference type="NCBI Taxonomy" id="1002804"/>
    <lineage>
        <taxon>Bacteria</taxon>
        <taxon>Pseudomonadati</taxon>
        <taxon>Campylobacterota</taxon>
        <taxon>Epsilonproteobacteria</taxon>
        <taxon>Campylobacterales</taxon>
        <taxon>Helicobacteraceae</taxon>
        <taxon>Helicobacter</taxon>
    </lineage>
</organism>
<evidence type="ECO:0000313" key="2">
    <source>
        <dbReference type="Proteomes" id="UP000008387"/>
    </source>
</evidence>
<name>F8KTL3_HELBC</name>
<dbReference type="eggNOG" id="COG0443">
    <property type="taxonomic scope" value="Bacteria"/>
</dbReference>
<accession>F8KTL3</accession>
<evidence type="ECO:0008006" key="3">
    <source>
        <dbReference type="Google" id="ProtNLM"/>
    </source>
</evidence>
<dbReference type="AlphaFoldDB" id="F8KTL3"/>
<proteinExistence type="predicted"/>
<dbReference type="STRING" id="1002804.HBZC1_11970"/>
<dbReference type="Gene3D" id="3.90.640.10">
    <property type="entry name" value="Actin, Chain A, domain 4"/>
    <property type="match status" value="1"/>
</dbReference>